<dbReference type="InterPro" id="IPR013249">
    <property type="entry name" value="RNA_pol_sigma70_r4_t2"/>
</dbReference>
<keyword evidence="3" id="KW-0731">Sigma factor</keyword>
<evidence type="ECO:0000259" key="5">
    <source>
        <dbReference type="Pfam" id="PF04542"/>
    </source>
</evidence>
<dbReference type="Gene3D" id="1.10.10.10">
    <property type="entry name" value="Winged helix-like DNA-binding domain superfamily/Winged helix DNA-binding domain"/>
    <property type="match status" value="1"/>
</dbReference>
<sequence length="196" mass="22952">MIKKPLIDEKSLLARTSQRDEMAFKIIYESYQSQVLTFANKYLKSRQLAEEVMQEVFLKLWNLEEKLLTINDLESYILTITRNRSFDALRKLKRENRFVQPIEISDDVRENLTEEKILLDDTRQVLERGIDLLPPQQKLVYKLCHQGGLKYDEVAEQLGISPQTVHRHMKLALSSLRSYVASNTDLAVLLIILKLF</sequence>
<dbReference type="SUPFAM" id="SSF88659">
    <property type="entry name" value="Sigma3 and sigma4 domains of RNA polymerase sigma factors"/>
    <property type="match status" value="1"/>
</dbReference>
<proteinExistence type="inferred from homology"/>
<dbReference type="Proteomes" id="UP000192756">
    <property type="component" value="Unassembled WGS sequence"/>
</dbReference>
<comment type="similarity">
    <text evidence="1">Belongs to the sigma-70 factor family. ECF subfamily.</text>
</comment>
<dbReference type="Pfam" id="PF08281">
    <property type="entry name" value="Sigma70_r4_2"/>
    <property type="match status" value="1"/>
</dbReference>
<feature type="domain" description="RNA polymerase sigma-70 region 2" evidence="5">
    <location>
        <begin position="27"/>
        <end position="94"/>
    </location>
</feature>
<feature type="domain" description="RNA polymerase sigma factor 70 region 4 type 2" evidence="6">
    <location>
        <begin position="124"/>
        <end position="175"/>
    </location>
</feature>
<name>A0A1W2CU79_9SPHI</name>
<evidence type="ECO:0000259" key="6">
    <source>
        <dbReference type="Pfam" id="PF08281"/>
    </source>
</evidence>
<organism evidence="7 8">
    <name type="scientific">Pedobacter africanus</name>
    <dbReference type="NCBI Taxonomy" id="151894"/>
    <lineage>
        <taxon>Bacteria</taxon>
        <taxon>Pseudomonadati</taxon>
        <taxon>Bacteroidota</taxon>
        <taxon>Sphingobacteriia</taxon>
        <taxon>Sphingobacteriales</taxon>
        <taxon>Sphingobacteriaceae</taxon>
        <taxon>Pedobacter</taxon>
    </lineage>
</organism>
<dbReference type="RefSeq" id="WP_084240036.1">
    <property type="nucleotide sequence ID" value="NZ_FWXT01000002.1"/>
</dbReference>
<dbReference type="NCBIfam" id="TIGR02985">
    <property type="entry name" value="Sig70_bacteroi1"/>
    <property type="match status" value="1"/>
</dbReference>
<evidence type="ECO:0000256" key="1">
    <source>
        <dbReference type="ARBA" id="ARBA00010641"/>
    </source>
</evidence>
<evidence type="ECO:0000256" key="3">
    <source>
        <dbReference type="ARBA" id="ARBA00023082"/>
    </source>
</evidence>
<dbReference type="GO" id="GO:0003677">
    <property type="term" value="F:DNA binding"/>
    <property type="evidence" value="ECO:0007669"/>
    <property type="project" value="InterPro"/>
</dbReference>
<evidence type="ECO:0000313" key="8">
    <source>
        <dbReference type="Proteomes" id="UP000192756"/>
    </source>
</evidence>
<keyword evidence="8" id="KW-1185">Reference proteome</keyword>
<evidence type="ECO:0000313" key="7">
    <source>
        <dbReference type="EMBL" id="SMC88800.1"/>
    </source>
</evidence>
<dbReference type="InterPro" id="IPR007627">
    <property type="entry name" value="RNA_pol_sigma70_r2"/>
</dbReference>
<dbReference type="InterPro" id="IPR014284">
    <property type="entry name" value="RNA_pol_sigma-70_dom"/>
</dbReference>
<dbReference type="InterPro" id="IPR014327">
    <property type="entry name" value="RNA_pol_sigma70_bacteroid"/>
</dbReference>
<dbReference type="SUPFAM" id="SSF88946">
    <property type="entry name" value="Sigma2 domain of RNA polymerase sigma factors"/>
    <property type="match status" value="1"/>
</dbReference>
<dbReference type="STRING" id="151894.SAMN04488524_3242"/>
<gene>
    <name evidence="7" type="ORF">SAMN04488524_3242</name>
</gene>
<dbReference type="GO" id="GO:0006352">
    <property type="term" value="P:DNA-templated transcription initiation"/>
    <property type="evidence" value="ECO:0007669"/>
    <property type="project" value="InterPro"/>
</dbReference>
<dbReference type="InterPro" id="IPR013325">
    <property type="entry name" value="RNA_pol_sigma_r2"/>
</dbReference>
<dbReference type="PANTHER" id="PTHR43133:SF46">
    <property type="entry name" value="RNA POLYMERASE SIGMA-70 FACTOR ECF SUBFAMILY"/>
    <property type="match status" value="1"/>
</dbReference>
<dbReference type="NCBIfam" id="TIGR02937">
    <property type="entry name" value="sigma70-ECF"/>
    <property type="match status" value="1"/>
</dbReference>
<accession>A0A1W2CU79</accession>
<evidence type="ECO:0000256" key="4">
    <source>
        <dbReference type="ARBA" id="ARBA00023163"/>
    </source>
</evidence>
<dbReference type="InterPro" id="IPR013324">
    <property type="entry name" value="RNA_pol_sigma_r3/r4-like"/>
</dbReference>
<reference evidence="8" key="1">
    <citation type="submission" date="2017-04" db="EMBL/GenBank/DDBJ databases">
        <authorList>
            <person name="Varghese N."/>
            <person name="Submissions S."/>
        </authorList>
    </citation>
    <scope>NUCLEOTIDE SEQUENCE [LARGE SCALE GENOMIC DNA]</scope>
    <source>
        <strain evidence="8">DSM 12126</strain>
    </source>
</reference>
<dbReference type="Pfam" id="PF04542">
    <property type="entry name" value="Sigma70_r2"/>
    <property type="match status" value="1"/>
</dbReference>
<dbReference type="OrthoDB" id="799938at2"/>
<keyword evidence="2" id="KW-0805">Transcription regulation</keyword>
<dbReference type="InterPro" id="IPR036388">
    <property type="entry name" value="WH-like_DNA-bd_sf"/>
</dbReference>
<keyword evidence="4" id="KW-0804">Transcription</keyword>
<dbReference type="InterPro" id="IPR039425">
    <property type="entry name" value="RNA_pol_sigma-70-like"/>
</dbReference>
<dbReference type="AlphaFoldDB" id="A0A1W2CU79"/>
<dbReference type="GO" id="GO:0016987">
    <property type="term" value="F:sigma factor activity"/>
    <property type="evidence" value="ECO:0007669"/>
    <property type="project" value="UniProtKB-KW"/>
</dbReference>
<evidence type="ECO:0000256" key="2">
    <source>
        <dbReference type="ARBA" id="ARBA00023015"/>
    </source>
</evidence>
<protein>
    <submittedName>
        <fullName evidence="7">RNA polymerase sigma-70 factor, ECF subfamily</fullName>
    </submittedName>
</protein>
<dbReference type="EMBL" id="FWXT01000002">
    <property type="protein sequence ID" value="SMC88800.1"/>
    <property type="molecule type" value="Genomic_DNA"/>
</dbReference>
<dbReference type="Gene3D" id="1.10.1740.10">
    <property type="match status" value="1"/>
</dbReference>
<dbReference type="PANTHER" id="PTHR43133">
    <property type="entry name" value="RNA POLYMERASE ECF-TYPE SIGMA FACTO"/>
    <property type="match status" value="1"/>
</dbReference>